<dbReference type="AlphaFoldDB" id="A0A9P3YR44"/>
<name>A0A9P3YR44_CLODI</name>
<protein>
    <submittedName>
        <fullName evidence="1">Uncharacterized protein</fullName>
    </submittedName>
</protein>
<dbReference type="Proteomes" id="UP000879542">
    <property type="component" value="Unassembled WGS sequence"/>
</dbReference>
<proteinExistence type="predicted"/>
<evidence type="ECO:0000313" key="1">
    <source>
        <dbReference type="EMBL" id="HBH2620479.1"/>
    </source>
</evidence>
<sequence length="45" mass="5250">MEVLCIDYIRTEETNENCVIISKIVVYYCSAGIYKTNKIKEDESK</sequence>
<organism evidence="1 2">
    <name type="scientific">Clostridioides difficile</name>
    <name type="common">Peptoclostridium difficile</name>
    <dbReference type="NCBI Taxonomy" id="1496"/>
    <lineage>
        <taxon>Bacteria</taxon>
        <taxon>Bacillati</taxon>
        <taxon>Bacillota</taxon>
        <taxon>Clostridia</taxon>
        <taxon>Peptostreptococcales</taxon>
        <taxon>Peptostreptococcaceae</taxon>
        <taxon>Clostridioides</taxon>
    </lineage>
</organism>
<dbReference type="EMBL" id="DAEQIJ010000010">
    <property type="protein sequence ID" value="HBH2620479.1"/>
    <property type="molecule type" value="Genomic_DNA"/>
</dbReference>
<accession>A0A9P3YR44</accession>
<evidence type="ECO:0000313" key="2">
    <source>
        <dbReference type="Proteomes" id="UP000879542"/>
    </source>
</evidence>
<comment type="caution">
    <text evidence="1">The sequence shown here is derived from an EMBL/GenBank/DDBJ whole genome shotgun (WGS) entry which is preliminary data.</text>
</comment>
<reference evidence="1" key="2">
    <citation type="submission" date="2021-06" db="EMBL/GenBank/DDBJ databases">
        <authorList>
            <consortium name="NCBI Pathogen Detection Project"/>
        </authorList>
    </citation>
    <scope>NUCLEOTIDE SEQUENCE</scope>
    <source>
        <strain evidence="1">Clostridioides</strain>
    </source>
</reference>
<gene>
    <name evidence="1" type="ORF">KRQ00_002245</name>
</gene>
<reference evidence="1" key="1">
    <citation type="journal article" date="2018" name="Genome Biol.">
        <title>SKESA: strategic k-mer extension for scrupulous assemblies.</title>
        <authorList>
            <person name="Souvorov A."/>
            <person name="Agarwala R."/>
            <person name="Lipman D.J."/>
        </authorList>
    </citation>
    <scope>NUCLEOTIDE SEQUENCE</scope>
    <source>
        <strain evidence="1">Clostridioides</strain>
    </source>
</reference>
<dbReference type="RefSeq" id="WP_003426038.1">
    <property type="nucleotide sequence ID" value="NZ_AP025558.1"/>
</dbReference>